<sequence>MSDLKDKKVLEGEYNRLLQEEEHNVEKDVTKQVQKIKDSLTQRQAEIAKIIAGPMAEDDQAKLDDFKQQLDQIIQNLDLFSEHKK</sequence>
<dbReference type="EMBL" id="CAKOEU010000010">
    <property type="protein sequence ID" value="CAH1857407.1"/>
    <property type="molecule type" value="Genomic_DNA"/>
</dbReference>
<keyword evidence="2" id="KW-1185">Reference proteome</keyword>
<name>A0ABM9D3I1_9LACO</name>
<dbReference type="Proteomes" id="UP000838102">
    <property type="component" value="Unassembled WGS sequence"/>
</dbReference>
<gene>
    <name evidence="1" type="ORF">LMG032447_01522</name>
</gene>
<proteinExistence type="predicted"/>
<protein>
    <submittedName>
        <fullName evidence="1">Uncharacterized protein</fullName>
    </submittedName>
</protein>
<comment type="caution">
    <text evidence="1">The sequence shown here is derived from an EMBL/GenBank/DDBJ whole genome shotgun (WGS) entry which is preliminary data.</text>
</comment>
<dbReference type="RefSeq" id="WP_248706829.1">
    <property type="nucleotide sequence ID" value="NZ_CAKOET010000010.1"/>
</dbReference>
<evidence type="ECO:0000313" key="1">
    <source>
        <dbReference type="EMBL" id="CAH1857407.1"/>
    </source>
</evidence>
<reference evidence="1" key="1">
    <citation type="submission" date="2022-03" db="EMBL/GenBank/DDBJ databases">
        <authorList>
            <person name="Hettiarachchi G."/>
        </authorList>
    </citation>
    <scope>NUCLEOTIDE SEQUENCE</scope>
    <source>
        <strain evidence="1">LMG 32447</strain>
    </source>
</reference>
<accession>A0ABM9D3I1</accession>
<evidence type="ECO:0000313" key="2">
    <source>
        <dbReference type="Proteomes" id="UP000838102"/>
    </source>
</evidence>
<organism evidence="1 2">
    <name type="scientific">Convivina praedatoris</name>
    <dbReference type="NCBI Taxonomy" id="2880963"/>
    <lineage>
        <taxon>Bacteria</taxon>
        <taxon>Bacillati</taxon>
        <taxon>Bacillota</taxon>
        <taxon>Bacilli</taxon>
        <taxon>Lactobacillales</taxon>
        <taxon>Lactobacillaceae</taxon>
        <taxon>Convivina</taxon>
    </lineage>
</organism>